<dbReference type="AlphaFoldDB" id="D8UDT0"/>
<dbReference type="InterPro" id="IPR011009">
    <property type="entry name" value="Kinase-like_dom_sf"/>
</dbReference>
<dbReference type="InterPro" id="IPR008271">
    <property type="entry name" value="Ser/Thr_kinase_AS"/>
</dbReference>
<dbReference type="OrthoDB" id="4062651at2759"/>
<dbReference type="GO" id="GO:0005737">
    <property type="term" value="C:cytoplasm"/>
    <property type="evidence" value="ECO:0007669"/>
    <property type="project" value="TreeGrafter"/>
</dbReference>
<sequence length="273" mass="29594">MGSLKSGLTRLRKQGADISRRLRAAIALQAARGMEYLHGQYLVHFDLKCDNLLCDLRDPSRPVVKIGDLGLSKKKKDSFVSGNMRGTLPWMAPELFPGVREKQRQAALAAGVRDEGCSDGVSDLGTGPTTTVTASTANTNGVGMDCLDDRVNEKVDVFSFGIVLWEIWQLGEQPYSSYSLADIFAGVMTGSLRPGVPGDCDPDWAALMQACWHDSPRARPSFNAIAERLEEVLERLTKQEAAAAAAADCICMGAAAAAVWDSRNITWFMFACT</sequence>
<dbReference type="KEGG" id="vcn:VOLCADRAFT_121569"/>
<keyword evidence="3" id="KW-1185">Reference proteome</keyword>
<dbReference type="InterPro" id="IPR050167">
    <property type="entry name" value="Ser_Thr_protein_kinase"/>
</dbReference>
<accession>D8UDT0</accession>
<dbReference type="InterPro" id="IPR001245">
    <property type="entry name" value="Ser-Thr/Tyr_kinase_cat_dom"/>
</dbReference>
<dbReference type="InParanoid" id="D8UDT0"/>
<evidence type="ECO:0000259" key="1">
    <source>
        <dbReference type="PROSITE" id="PS50011"/>
    </source>
</evidence>
<protein>
    <recommendedName>
        <fullName evidence="1">Protein kinase domain-containing protein</fullName>
    </recommendedName>
</protein>
<dbReference type="PROSITE" id="PS00108">
    <property type="entry name" value="PROTEIN_KINASE_ST"/>
    <property type="match status" value="1"/>
</dbReference>
<dbReference type="GO" id="GO:0005524">
    <property type="term" value="F:ATP binding"/>
    <property type="evidence" value="ECO:0007669"/>
    <property type="project" value="InterPro"/>
</dbReference>
<dbReference type="RefSeq" id="XP_002956794.1">
    <property type="nucleotide sequence ID" value="XM_002956748.1"/>
</dbReference>
<reference evidence="2 3" key="1">
    <citation type="journal article" date="2010" name="Science">
        <title>Genomic analysis of organismal complexity in the multicellular green alga Volvox carteri.</title>
        <authorList>
            <person name="Prochnik S.E."/>
            <person name="Umen J."/>
            <person name="Nedelcu A.M."/>
            <person name="Hallmann A."/>
            <person name="Miller S.M."/>
            <person name="Nishii I."/>
            <person name="Ferris P."/>
            <person name="Kuo A."/>
            <person name="Mitros T."/>
            <person name="Fritz-Laylin L.K."/>
            <person name="Hellsten U."/>
            <person name="Chapman J."/>
            <person name="Simakov O."/>
            <person name="Rensing S.A."/>
            <person name="Terry A."/>
            <person name="Pangilinan J."/>
            <person name="Kapitonov V."/>
            <person name="Jurka J."/>
            <person name="Salamov A."/>
            <person name="Shapiro H."/>
            <person name="Schmutz J."/>
            <person name="Grimwood J."/>
            <person name="Lindquist E."/>
            <person name="Lucas S."/>
            <person name="Grigoriev I.V."/>
            <person name="Schmitt R."/>
            <person name="Kirk D."/>
            <person name="Rokhsar D.S."/>
        </authorList>
    </citation>
    <scope>NUCLEOTIDE SEQUENCE [LARGE SCALE GENOMIC DNA]</scope>
    <source>
        <strain evidence="3">f. Nagariensis / Eve</strain>
    </source>
</reference>
<dbReference type="SUPFAM" id="SSF56112">
    <property type="entry name" value="Protein kinase-like (PK-like)"/>
    <property type="match status" value="1"/>
</dbReference>
<dbReference type="STRING" id="3068.D8UDT0"/>
<evidence type="ECO:0000313" key="3">
    <source>
        <dbReference type="Proteomes" id="UP000001058"/>
    </source>
</evidence>
<dbReference type="GO" id="GO:0004672">
    <property type="term" value="F:protein kinase activity"/>
    <property type="evidence" value="ECO:0007669"/>
    <property type="project" value="InterPro"/>
</dbReference>
<feature type="domain" description="Protein kinase" evidence="1">
    <location>
        <begin position="1"/>
        <end position="233"/>
    </location>
</feature>
<gene>
    <name evidence="2" type="ORF">VOLCADRAFT_121569</name>
</gene>
<dbReference type="PANTHER" id="PTHR23257">
    <property type="entry name" value="SERINE-THREONINE PROTEIN KINASE"/>
    <property type="match status" value="1"/>
</dbReference>
<dbReference type="SMART" id="SM00220">
    <property type="entry name" value="S_TKc"/>
    <property type="match status" value="1"/>
</dbReference>
<dbReference type="Proteomes" id="UP000001058">
    <property type="component" value="Unassembled WGS sequence"/>
</dbReference>
<dbReference type="GO" id="GO:0007165">
    <property type="term" value="P:signal transduction"/>
    <property type="evidence" value="ECO:0007669"/>
    <property type="project" value="TreeGrafter"/>
</dbReference>
<organism evidence="3">
    <name type="scientific">Volvox carteri f. nagariensis</name>
    <dbReference type="NCBI Taxonomy" id="3068"/>
    <lineage>
        <taxon>Eukaryota</taxon>
        <taxon>Viridiplantae</taxon>
        <taxon>Chlorophyta</taxon>
        <taxon>core chlorophytes</taxon>
        <taxon>Chlorophyceae</taxon>
        <taxon>CS clade</taxon>
        <taxon>Chlamydomonadales</taxon>
        <taxon>Volvocaceae</taxon>
        <taxon>Volvox</taxon>
    </lineage>
</organism>
<proteinExistence type="predicted"/>
<name>D8UDT0_VOLCA</name>
<dbReference type="InterPro" id="IPR000719">
    <property type="entry name" value="Prot_kinase_dom"/>
</dbReference>
<dbReference type="Pfam" id="PF07714">
    <property type="entry name" value="PK_Tyr_Ser-Thr"/>
    <property type="match status" value="1"/>
</dbReference>
<evidence type="ECO:0000313" key="2">
    <source>
        <dbReference type="EMBL" id="EFJ42097.1"/>
    </source>
</evidence>
<dbReference type="PROSITE" id="PS50011">
    <property type="entry name" value="PROTEIN_KINASE_DOM"/>
    <property type="match status" value="1"/>
</dbReference>
<dbReference type="Gene3D" id="1.10.510.10">
    <property type="entry name" value="Transferase(Phosphotransferase) domain 1"/>
    <property type="match status" value="1"/>
</dbReference>
<dbReference type="PIRSF" id="PIRSF000654">
    <property type="entry name" value="Integrin-linked_kinase"/>
    <property type="match status" value="1"/>
</dbReference>
<dbReference type="EMBL" id="GL378386">
    <property type="protein sequence ID" value="EFJ42097.1"/>
    <property type="molecule type" value="Genomic_DNA"/>
</dbReference>
<dbReference type="PANTHER" id="PTHR23257:SF963">
    <property type="entry name" value="AT08303P"/>
    <property type="match status" value="1"/>
</dbReference>
<dbReference type="eggNOG" id="KOG0192">
    <property type="taxonomic scope" value="Eukaryota"/>
</dbReference>
<dbReference type="GeneID" id="9622565"/>
<dbReference type="Pfam" id="PF00069">
    <property type="entry name" value="Pkinase"/>
    <property type="match status" value="1"/>
</dbReference>